<evidence type="ECO:0000256" key="4">
    <source>
        <dbReference type="ARBA" id="ARBA00022989"/>
    </source>
</evidence>
<evidence type="ECO:0000256" key="6">
    <source>
        <dbReference type="SAM" id="Phobius"/>
    </source>
</evidence>
<dbReference type="Pfam" id="PF01184">
    <property type="entry name" value="Gpr1_Fun34_YaaH"/>
    <property type="match status" value="1"/>
</dbReference>
<evidence type="ECO:0000256" key="1">
    <source>
        <dbReference type="ARBA" id="ARBA00004141"/>
    </source>
</evidence>
<keyword evidence="8" id="KW-1185">Reference proteome</keyword>
<organism evidence="7 8">
    <name type="scientific">Saccharata proteae CBS 121410</name>
    <dbReference type="NCBI Taxonomy" id="1314787"/>
    <lineage>
        <taxon>Eukaryota</taxon>
        <taxon>Fungi</taxon>
        <taxon>Dikarya</taxon>
        <taxon>Ascomycota</taxon>
        <taxon>Pezizomycotina</taxon>
        <taxon>Dothideomycetes</taxon>
        <taxon>Dothideomycetes incertae sedis</taxon>
        <taxon>Botryosphaeriales</taxon>
        <taxon>Saccharataceae</taxon>
        <taxon>Saccharata</taxon>
    </lineage>
</organism>
<feature type="transmembrane region" description="Helical" evidence="6">
    <location>
        <begin position="188"/>
        <end position="209"/>
    </location>
</feature>
<dbReference type="PANTHER" id="PTHR31123:SF4">
    <property type="entry name" value="PROTEIN ALCS"/>
    <property type="match status" value="1"/>
</dbReference>
<evidence type="ECO:0000313" key="8">
    <source>
        <dbReference type="Proteomes" id="UP000799776"/>
    </source>
</evidence>
<keyword evidence="3 6" id="KW-0812">Transmembrane</keyword>
<reference evidence="7" key="1">
    <citation type="journal article" date="2020" name="Stud. Mycol.">
        <title>101 Dothideomycetes genomes: a test case for predicting lifestyles and emergence of pathogens.</title>
        <authorList>
            <person name="Haridas S."/>
            <person name="Albert R."/>
            <person name="Binder M."/>
            <person name="Bloem J."/>
            <person name="Labutti K."/>
            <person name="Salamov A."/>
            <person name="Andreopoulos B."/>
            <person name="Baker S."/>
            <person name="Barry K."/>
            <person name="Bills G."/>
            <person name="Bluhm B."/>
            <person name="Cannon C."/>
            <person name="Castanera R."/>
            <person name="Culley D."/>
            <person name="Daum C."/>
            <person name="Ezra D."/>
            <person name="Gonzalez J."/>
            <person name="Henrissat B."/>
            <person name="Kuo A."/>
            <person name="Liang C."/>
            <person name="Lipzen A."/>
            <person name="Lutzoni F."/>
            <person name="Magnuson J."/>
            <person name="Mondo S."/>
            <person name="Nolan M."/>
            <person name="Ohm R."/>
            <person name="Pangilinan J."/>
            <person name="Park H.-J."/>
            <person name="Ramirez L."/>
            <person name="Alfaro M."/>
            <person name="Sun H."/>
            <person name="Tritt A."/>
            <person name="Yoshinaga Y."/>
            <person name="Zwiers L.-H."/>
            <person name="Turgeon B."/>
            <person name="Goodwin S."/>
            <person name="Spatafora J."/>
            <person name="Crous P."/>
            <person name="Grigoriev I."/>
        </authorList>
    </citation>
    <scope>NUCLEOTIDE SEQUENCE</scope>
    <source>
        <strain evidence="7">CBS 121410</strain>
    </source>
</reference>
<dbReference type="Proteomes" id="UP000799776">
    <property type="component" value="Unassembled WGS sequence"/>
</dbReference>
<dbReference type="PANTHER" id="PTHR31123">
    <property type="entry name" value="ACCUMULATION OF DYADS PROTEIN 2-RELATED"/>
    <property type="match status" value="1"/>
</dbReference>
<sequence>MSAHSEESHNIEKLAPQLTEGGTLSRQMTLQISPEQYERLFFQPTPARGDLAKKLGNPTLVGVAGFLLPFTTTVMCLLDFRGASAASFASISGSWLFIGGIAMNIAGICEFILGNTFPFAIFVIYGCHWINLAYTVSPLIGIAASYTMGTVPGADSVAYTAGQGFYNITMALTSFGFWLGTLRTNVPLSLAIFCLIFLFSFTAAAEFAIGSAVTLAQQEHVLYLLKIAGGFGFVTLLAGWYLFITLSCASTGVWCPLPAMDLSTVVLPGTKAAKLERGTASRGGDDAV</sequence>
<proteinExistence type="inferred from homology"/>
<dbReference type="InterPro" id="IPR051633">
    <property type="entry name" value="AceTr"/>
</dbReference>
<name>A0A6A5YCP6_9PEZI</name>
<keyword evidence="4 6" id="KW-1133">Transmembrane helix</keyword>
<accession>A0A6A5YCP6</accession>
<evidence type="ECO:0000256" key="5">
    <source>
        <dbReference type="ARBA" id="ARBA00023136"/>
    </source>
</evidence>
<dbReference type="EMBL" id="ML978714">
    <property type="protein sequence ID" value="KAF2089246.1"/>
    <property type="molecule type" value="Genomic_DNA"/>
</dbReference>
<feature type="transmembrane region" description="Helical" evidence="6">
    <location>
        <begin position="221"/>
        <end position="243"/>
    </location>
</feature>
<evidence type="ECO:0000256" key="2">
    <source>
        <dbReference type="ARBA" id="ARBA00005587"/>
    </source>
</evidence>
<dbReference type="GO" id="GO:0005886">
    <property type="term" value="C:plasma membrane"/>
    <property type="evidence" value="ECO:0007669"/>
    <property type="project" value="TreeGrafter"/>
</dbReference>
<dbReference type="InterPro" id="IPR000791">
    <property type="entry name" value="Gpr1/Fun34/SatP-like"/>
</dbReference>
<feature type="transmembrane region" description="Helical" evidence="6">
    <location>
        <begin position="92"/>
        <end position="113"/>
    </location>
</feature>
<protein>
    <submittedName>
        <fullName evidence="7">GPR1/FUN34/YaaH-class plasma membrane protein-like protein</fullName>
    </submittedName>
</protein>
<feature type="transmembrane region" description="Helical" evidence="6">
    <location>
        <begin position="119"/>
        <end position="143"/>
    </location>
</feature>
<keyword evidence="5 6" id="KW-0472">Membrane</keyword>
<comment type="subcellular location">
    <subcellularLocation>
        <location evidence="1">Membrane</location>
        <topology evidence="1">Multi-pass membrane protein</topology>
    </subcellularLocation>
</comment>
<gene>
    <name evidence="7" type="ORF">K490DRAFT_54873</name>
</gene>
<evidence type="ECO:0000256" key="3">
    <source>
        <dbReference type="ARBA" id="ARBA00022692"/>
    </source>
</evidence>
<dbReference type="AlphaFoldDB" id="A0A6A5YCP6"/>
<dbReference type="GO" id="GO:0015123">
    <property type="term" value="F:acetate transmembrane transporter activity"/>
    <property type="evidence" value="ECO:0007669"/>
    <property type="project" value="TreeGrafter"/>
</dbReference>
<feature type="transmembrane region" description="Helical" evidence="6">
    <location>
        <begin position="164"/>
        <end position="182"/>
    </location>
</feature>
<comment type="similarity">
    <text evidence="2">Belongs to the acetate uptake transporter (AceTr) (TC 2.A.96) family.</text>
</comment>
<feature type="transmembrane region" description="Helical" evidence="6">
    <location>
        <begin position="60"/>
        <end position="80"/>
    </location>
</feature>
<evidence type="ECO:0000313" key="7">
    <source>
        <dbReference type="EMBL" id="KAF2089246.1"/>
    </source>
</evidence>
<dbReference type="OrthoDB" id="3648309at2759"/>